<evidence type="ECO:0000313" key="2">
    <source>
        <dbReference type="Proteomes" id="UP000078532"/>
    </source>
</evidence>
<organism evidence="1 2">
    <name type="scientific">Desulfotomaculum copahuensis</name>
    <dbReference type="NCBI Taxonomy" id="1838280"/>
    <lineage>
        <taxon>Bacteria</taxon>
        <taxon>Bacillati</taxon>
        <taxon>Bacillota</taxon>
        <taxon>Clostridia</taxon>
        <taxon>Eubacteriales</taxon>
        <taxon>Desulfotomaculaceae</taxon>
        <taxon>Desulfotomaculum</taxon>
    </lineage>
</organism>
<name>A0A1B7LJA6_9FIRM</name>
<dbReference type="STRING" id="1838280.A6M21_03165"/>
<dbReference type="OrthoDB" id="1723695at2"/>
<dbReference type="EMBL" id="LYVF01000013">
    <property type="protein sequence ID" value="OAT86552.1"/>
    <property type="molecule type" value="Genomic_DNA"/>
</dbReference>
<sequence>MQPGESNGHREIRAKVRLDFKGVGKSGRFLFGGKAVEKVAEEAREHQVAMLRNVPIQGIQINDLDLSMDIYTIHDDIENHDVAFAPVIMDVSADTLEDLVRFIARDDFRKVEIISPAALNFYKTEMERLLFSVSREFKQMRENLERKYNR</sequence>
<comment type="caution">
    <text evidence="1">The sequence shown here is derived from an EMBL/GenBank/DDBJ whole genome shotgun (WGS) entry which is preliminary data.</text>
</comment>
<keyword evidence="2" id="KW-1185">Reference proteome</keyword>
<proteinExistence type="predicted"/>
<gene>
    <name evidence="1" type="ORF">A6M21_03165</name>
</gene>
<reference evidence="1 2" key="1">
    <citation type="submission" date="2016-04" db="EMBL/GenBank/DDBJ databases">
        <authorList>
            <person name="Evans L.H."/>
            <person name="Alamgir A."/>
            <person name="Owens N."/>
            <person name="Weber N.D."/>
            <person name="Virtaneva K."/>
            <person name="Barbian K."/>
            <person name="Babar A."/>
            <person name="Rosenke K."/>
        </authorList>
    </citation>
    <scope>NUCLEOTIDE SEQUENCE [LARGE SCALE GENOMIC DNA]</scope>
    <source>
        <strain evidence="1 2">LMa1</strain>
    </source>
</reference>
<evidence type="ECO:0000313" key="1">
    <source>
        <dbReference type="EMBL" id="OAT86552.1"/>
    </source>
</evidence>
<dbReference type="AlphaFoldDB" id="A0A1B7LJA6"/>
<accession>A0A1B7LJA6</accession>
<protein>
    <submittedName>
        <fullName evidence="1">Uncharacterized protein</fullName>
    </submittedName>
</protein>
<dbReference type="Proteomes" id="UP000078532">
    <property type="component" value="Unassembled WGS sequence"/>
</dbReference>